<proteinExistence type="predicted"/>
<dbReference type="Gene3D" id="1.25.40.10">
    <property type="entry name" value="Tetratricopeptide repeat domain"/>
    <property type="match status" value="1"/>
</dbReference>
<keyword evidence="2" id="KW-1185">Reference proteome</keyword>
<organism evidence="1 2">
    <name type="scientific">Vibrio pectenicida</name>
    <dbReference type="NCBI Taxonomy" id="62763"/>
    <lineage>
        <taxon>Bacteria</taxon>
        <taxon>Pseudomonadati</taxon>
        <taxon>Pseudomonadota</taxon>
        <taxon>Gammaproteobacteria</taxon>
        <taxon>Vibrionales</taxon>
        <taxon>Vibrionaceae</taxon>
        <taxon>Vibrio</taxon>
    </lineage>
</organism>
<evidence type="ECO:0000313" key="1">
    <source>
        <dbReference type="EMBL" id="RSD29913.1"/>
    </source>
</evidence>
<dbReference type="RefSeq" id="WP_125322863.1">
    <property type="nucleotide sequence ID" value="NZ_AP024890.1"/>
</dbReference>
<dbReference type="AlphaFoldDB" id="A0A3R9F680"/>
<name>A0A3R9F680_9VIBR</name>
<comment type="caution">
    <text evidence="1">The sequence shown here is derived from an EMBL/GenBank/DDBJ whole genome shotgun (WGS) entry which is preliminary data.</text>
</comment>
<sequence length="161" mass="18664">MDLQQCWTYYLKAEQLLEQGHWPEAHHLYDQVLTHLPNHIHSALNDDQTQPCQFGCLLRSLRDSAISQSEILNKMGQYQNAFDLLNQSYGLLQFMSIEPIELVEATHSILDKSCNDLLSHMGAFCSAQRNAQWMLEFEQVQKAHHHFSALKSYDNAMDSFH</sequence>
<gene>
    <name evidence="1" type="ORF">EJA03_16655</name>
</gene>
<protein>
    <recommendedName>
        <fullName evidence="3">Tetratricopeptide repeat protein</fullName>
    </recommendedName>
</protein>
<dbReference type="SUPFAM" id="SSF48452">
    <property type="entry name" value="TPR-like"/>
    <property type="match status" value="1"/>
</dbReference>
<dbReference type="Proteomes" id="UP000269041">
    <property type="component" value="Unassembled WGS sequence"/>
</dbReference>
<dbReference type="InterPro" id="IPR011990">
    <property type="entry name" value="TPR-like_helical_dom_sf"/>
</dbReference>
<dbReference type="OrthoDB" id="5899368at2"/>
<reference evidence="1 2" key="1">
    <citation type="submission" date="2018-12" db="EMBL/GenBank/DDBJ databases">
        <title>Genomic taxonomy of the Vibrionaceae family.</title>
        <authorList>
            <person name="Gomez-Gil B."/>
            <person name="Enciso-Ibarra K."/>
        </authorList>
    </citation>
    <scope>NUCLEOTIDE SEQUENCE [LARGE SCALE GENOMIC DNA]</scope>
    <source>
        <strain evidence="1 2">CAIM 594</strain>
    </source>
</reference>
<dbReference type="EMBL" id="RSFA01000098">
    <property type="protein sequence ID" value="RSD29913.1"/>
    <property type="molecule type" value="Genomic_DNA"/>
</dbReference>
<evidence type="ECO:0000313" key="2">
    <source>
        <dbReference type="Proteomes" id="UP000269041"/>
    </source>
</evidence>
<evidence type="ECO:0008006" key="3">
    <source>
        <dbReference type="Google" id="ProtNLM"/>
    </source>
</evidence>
<accession>A0A3R9F680</accession>